<keyword evidence="1" id="KW-0433">Leucine-rich repeat</keyword>
<feature type="domain" description="Disease resistance R13L4/SHOC-2-like LRR" evidence="3">
    <location>
        <begin position="135"/>
        <end position="216"/>
    </location>
</feature>
<dbReference type="PANTHER" id="PTHR48051:SF1">
    <property type="entry name" value="RAS SUPPRESSOR PROTEIN 1"/>
    <property type="match status" value="1"/>
</dbReference>
<keyword evidence="2" id="KW-0677">Repeat</keyword>
<evidence type="ECO:0000256" key="1">
    <source>
        <dbReference type="ARBA" id="ARBA00022614"/>
    </source>
</evidence>
<proteinExistence type="predicted"/>
<dbReference type="EMBL" id="CP042905">
    <property type="protein sequence ID" value="QEE17782.1"/>
    <property type="molecule type" value="Genomic_DNA"/>
</dbReference>
<dbReference type="PANTHER" id="PTHR48051">
    <property type="match status" value="1"/>
</dbReference>
<dbReference type="PROSITE" id="PS51450">
    <property type="entry name" value="LRR"/>
    <property type="match status" value="3"/>
</dbReference>
<dbReference type="InterPro" id="IPR001611">
    <property type="entry name" value="Leu-rich_rpt"/>
</dbReference>
<dbReference type="Pfam" id="PF23598">
    <property type="entry name" value="LRR_14"/>
    <property type="match status" value="2"/>
</dbReference>
<accession>A0A5B9DF94</accession>
<dbReference type="InterPro" id="IPR003591">
    <property type="entry name" value="Leu-rich_rpt_typical-subtyp"/>
</dbReference>
<dbReference type="GO" id="GO:0005737">
    <property type="term" value="C:cytoplasm"/>
    <property type="evidence" value="ECO:0007669"/>
    <property type="project" value="TreeGrafter"/>
</dbReference>
<evidence type="ECO:0000313" key="4">
    <source>
        <dbReference type="EMBL" id="QEE17782.1"/>
    </source>
</evidence>
<feature type="domain" description="Disease resistance R13L4/SHOC-2-like LRR" evidence="3">
    <location>
        <begin position="34"/>
        <end position="95"/>
    </location>
</feature>
<dbReference type="InterPro" id="IPR032675">
    <property type="entry name" value="LRR_dom_sf"/>
</dbReference>
<dbReference type="Gene3D" id="3.80.10.10">
    <property type="entry name" value="Ribonuclease Inhibitor"/>
    <property type="match status" value="2"/>
</dbReference>
<dbReference type="InterPro" id="IPR050216">
    <property type="entry name" value="LRR_domain-containing"/>
</dbReference>
<gene>
    <name evidence="4" type="ORF">DSAG12_03620</name>
</gene>
<evidence type="ECO:0000256" key="2">
    <source>
        <dbReference type="ARBA" id="ARBA00022737"/>
    </source>
</evidence>
<sequence length="541" mass="62385">MNNKIPQSEQDILDQFNNPRFSIEDGHITEFEVMHSNIEELPENFGNLRYLQNLNLCNNHLKTLPESIGKLTELKYLFLSRNYLSHLPDTFQNLQNVIVLHLDMNQLTTFPKSIALLISLEELSMERNGLLALPENIGNLQNLNYLHLQDNLLTTLPESIGNLADLEVLDANHNQISYLPFSIGNLRNLEALYLNKNNLSYLPQKFQHLKKLQFLNLGLNKFEDIPAYFANFSQLQSFNLYDNLISSPLEVFWKIQNLSYLNLRNNPIRTLNEMFILMLAEKLLVFSNDNLPKKGRLLSFLLEPDDLENLYTYYMKPIEELALQQNNYPGSLTTDEIERLIHEAGPMETTLLNKKKPQNTSILNRIAHRPTINPYGYLFKATDGVTIPPSDEDCIEEDPDTDKIAFRWFDTDPTKSFNPSVGFFGDPELKDHLLDPDKIVINEQVIKIEFSYPLKHSTVREYIKVGGFSRVFLAQCIFEGYASIYNEEEAAVGNPGHYKNLYNRRTSNGPYGIWGHDMGDISIIYAGYSPTEQLCWLRTES</sequence>
<dbReference type="SUPFAM" id="SSF52058">
    <property type="entry name" value="L domain-like"/>
    <property type="match status" value="1"/>
</dbReference>
<name>A0A5B9DF94_9ARCH</name>
<dbReference type="SMART" id="SM00369">
    <property type="entry name" value="LRR_TYP"/>
    <property type="match status" value="9"/>
</dbReference>
<reference evidence="4" key="1">
    <citation type="journal article" date="2020" name="Nature">
        <title>Isolation of an archaeon at the prokaryote-eukaryote interface.</title>
        <authorList>
            <person name="Imachi H."/>
            <person name="Nobu M.K."/>
            <person name="Nakahara N."/>
            <person name="Morono Y."/>
            <person name="Ogawara M."/>
            <person name="Takaki Y."/>
            <person name="Takano Y."/>
            <person name="Uematsu K."/>
            <person name="Ikuta T."/>
            <person name="Ito M."/>
            <person name="Matsui Y."/>
            <person name="Miyazaki M."/>
            <person name="Murata K."/>
            <person name="Saito Y."/>
            <person name="Sakai S."/>
            <person name="Song C."/>
            <person name="Tasumi E."/>
            <person name="Yamanaka Y."/>
            <person name="Yamaguchi T."/>
            <person name="Kamagata Y."/>
            <person name="Tamaki H."/>
            <person name="Takai K."/>
        </authorList>
    </citation>
    <scope>NUCLEOTIDE SEQUENCE [LARGE SCALE GENOMIC DNA]</scope>
    <source>
        <strain evidence="4">MK-D1</strain>
    </source>
</reference>
<organism evidence="4">
    <name type="scientific">Promethearchaeum syntrophicum</name>
    <dbReference type="NCBI Taxonomy" id="2594042"/>
    <lineage>
        <taxon>Archaea</taxon>
        <taxon>Promethearchaeati</taxon>
        <taxon>Promethearchaeota</taxon>
        <taxon>Promethearchaeia</taxon>
        <taxon>Promethearchaeales</taxon>
        <taxon>Promethearchaeaceae</taxon>
        <taxon>Promethearchaeum</taxon>
    </lineage>
</organism>
<evidence type="ECO:0000259" key="3">
    <source>
        <dbReference type="Pfam" id="PF23598"/>
    </source>
</evidence>
<protein>
    <submittedName>
        <fullName evidence="4">Leucine Rich repeats (2 copies)</fullName>
    </submittedName>
</protein>
<dbReference type="AlphaFoldDB" id="A0A5B9DF94"/>
<dbReference type="InterPro" id="IPR055414">
    <property type="entry name" value="LRR_R13L4/SHOC2-like"/>
</dbReference>
<dbReference type="SMART" id="SM00364">
    <property type="entry name" value="LRR_BAC"/>
    <property type="match status" value="9"/>
</dbReference>